<evidence type="ECO:0000313" key="1">
    <source>
        <dbReference type="EMBL" id="MEJ1249703.1"/>
    </source>
</evidence>
<comment type="caution">
    <text evidence="1">The sequence shown here is derived from an EMBL/GenBank/DDBJ whole genome shotgun (WGS) entry which is preliminary data.</text>
</comment>
<dbReference type="AlphaFoldDB" id="A0AAW9R6I0"/>
<dbReference type="Proteomes" id="UP001364472">
    <property type="component" value="Unassembled WGS sequence"/>
</dbReference>
<reference evidence="1 2" key="1">
    <citation type="journal article" date="2016" name="Antonie Van Leeuwenhoek">
        <title>Denitratimonas tolerans gen. nov., sp. nov., a denitrifying bacterium isolated from a bioreactor for tannery wastewater treatment.</title>
        <authorList>
            <person name="Han S.I."/>
            <person name="Kim J.O."/>
            <person name="Lee Y.R."/>
            <person name="Ekpeghere K.I."/>
            <person name="Koh S.C."/>
            <person name="Whang K.S."/>
        </authorList>
    </citation>
    <scope>NUCLEOTIDE SEQUENCE [LARGE SCALE GENOMIC DNA]</scope>
    <source>
        <strain evidence="1 2">KACC 17565</strain>
    </source>
</reference>
<evidence type="ECO:0000313" key="2">
    <source>
        <dbReference type="Proteomes" id="UP001364472"/>
    </source>
</evidence>
<accession>A0AAW9R6I0</accession>
<gene>
    <name evidence="1" type="ORF">WB794_08475</name>
</gene>
<keyword evidence="2" id="KW-1185">Reference proteome</keyword>
<name>A0AAW9R6I0_9GAMM</name>
<protein>
    <submittedName>
        <fullName evidence="1">Uncharacterized protein</fullName>
    </submittedName>
</protein>
<dbReference type="RefSeq" id="WP_337335422.1">
    <property type="nucleotide sequence ID" value="NZ_JBBDHC010000011.1"/>
</dbReference>
<proteinExistence type="predicted"/>
<dbReference type="EMBL" id="JBBDHC010000011">
    <property type="protein sequence ID" value="MEJ1249703.1"/>
    <property type="molecule type" value="Genomic_DNA"/>
</dbReference>
<organism evidence="1 2">
    <name type="scientific">Denitratimonas tolerans</name>
    <dbReference type="NCBI Taxonomy" id="1338420"/>
    <lineage>
        <taxon>Bacteria</taxon>
        <taxon>Pseudomonadati</taxon>
        <taxon>Pseudomonadota</taxon>
        <taxon>Gammaproteobacteria</taxon>
        <taxon>Lysobacterales</taxon>
        <taxon>Lysobacteraceae</taxon>
        <taxon>Denitratimonas</taxon>
    </lineage>
</organism>
<sequence length="220" mass="23346">MADLEAKAAAGSVIARRRLAMIYGACFGYSLDPDAHFAMIDAFAAHSGGHRQPFESLKSRTDQRCLGANGGKPISIDEIRHLMESAAQGGDLVAQIDVETHSIEPIKAEKMEELIAQVISSRDPDAMLAMSSLARKGIDGSLDMPYSMLVGDPISEAAWAIAGCQAGANCGPGSIVLDSICTGTGACGYTSYEMFLRQHMVPPGEVSRLNEYLLLILNGP</sequence>